<evidence type="ECO:0000313" key="8">
    <source>
        <dbReference type="WBParaSite" id="SPAL_0001412000.1"/>
    </source>
</evidence>
<evidence type="ECO:0000313" key="7">
    <source>
        <dbReference type="Proteomes" id="UP000046392"/>
    </source>
</evidence>
<dbReference type="STRING" id="174720.A0A0N5C865"/>
<evidence type="ECO:0000256" key="4">
    <source>
        <dbReference type="ARBA" id="ARBA00022989"/>
    </source>
</evidence>
<evidence type="ECO:0000256" key="3">
    <source>
        <dbReference type="ARBA" id="ARBA00022692"/>
    </source>
</evidence>
<evidence type="ECO:0000256" key="2">
    <source>
        <dbReference type="ARBA" id="ARBA00008458"/>
    </source>
</evidence>
<evidence type="ECO:0000256" key="6">
    <source>
        <dbReference type="SAM" id="Phobius"/>
    </source>
</evidence>
<dbReference type="Proteomes" id="UP000046392">
    <property type="component" value="Unplaced"/>
</dbReference>
<dbReference type="InterPro" id="IPR026770">
    <property type="entry name" value="RNase_K"/>
</dbReference>
<comment type="similarity">
    <text evidence="2">Belongs to the RNase K family.</text>
</comment>
<accession>A0A0N5C865</accession>
<feature type="transmembrane region" description="Helical" evidence="6">
    <location>
        <begin position="12"/>
        <end position="33"/>
    </location>
</feature>
<feature type="transmembrane region" description="Helical" evidence="6">
    <location>
        <begin position="64"/>
        <end position="84"/>
    </location>
</feature>
<protein>
    <submittedName>
        <fullName evidence="8">MFS domain-containing protein</fullName>
    </submittedName>
</protein>
<name>A0A0N5C865_STREA</name>
<reference evidence="8" key="1">
    <citation type="submission" date="2017-02" db="UniProtKB">
        <authorList>
            <consortium name="WormBaseParasite"/>
        </authorList>
    </citation>
    <scope>IDENTIFICATION</scope>
</reference>
<keyword evidence="3 6" id="KW-0812">Transmembrane</keyword>
<organism evidence="7 8">
    <name type="scientific">Strongyloides papillosus</name>
    <name type="common">Intestinal threadworm</name>
    <dbReference type="NCBI Taxonomy" id="174720"/>
    <lineage>
        <taxon>Eukaryota</taxon>
        <taxon>Metazoa</taxon>
        <taxon>Ecdysozoa</taxon>
        <taxon>Nematoda</taxon>
        <taxon>Chromadorea</taxon>
        <taxon>Rhabditida</taxon>
        <taxon>Tylenchina</taxon>
        <taxon>Panagrolaimomorpha</taxon>
        <taxon>Strongyloidoidea</taxon>
        <taxon>Strongyloididae</taxon>
        <taxon>Strongyloides</taxon>
    </lineage>
</organism>
<dbReference type="GO" id="GO:0016020">
    <property type="term" value="C:membrane"/>
    <property type="evidence" value="ECO:0007669"/>
    <property type="project" value="UniProtKB-SubCell"/>
</dbReference>
<proteinExistence type="inferred from homology"/>
<sequence>MVSAFIGPKLSAFLMFMSGAGVAFLGILGAFFYSKAVTLFPDLHFPEHNLDPTDSEIEIKYYEKATQCWIATAMYAVTFILVLWQSRYNTVSIF</sequence>
<keyword evidence="7" id="KW-1185">Reference proteome</keyword>
<keyword evidence="4 6" id="KW-1133">Transmembrane helix</keyword>
<evidence type="ECO:0000256" key="1">
    <source>
        <dbReference type="ARBA" id="ARBA00004141"/>
    </source>
</evidence>
<keyword evidence="5 6" id="KW-0472">Membrane</keyword>
<dbReference type="AlphaFoldDB" id="A0A0N5C865"/>
<evidence type="ECO:0000256" key="5">
    <source>
        <dbReference type="ARBA" id="ARBA00023136"/>
    </source>
</evidence>
<dbReference type="GO" id="GO:0004521">
    <property type="term" value="F:RNA endonuclease activity"/>
    <property type="evidence" value="ECO:0007669"/>
    <property type="project" value="InterPro"/>
</dbReference>
<dbReference type="WBParaSite" id="SPAL_0001412000.1">
    <property type="protein sequence ID" value="SPAL_0001412000.1"/>
    <property type="gene ID" value="SPAL_0001412000"/>
</dbReference>
<dbReference type="PANTHER" id="PTHR31733">
    <property type="entry name" value="RIBONUCLEASE KAPPA"/>
    <property type="match status" value="1"/>
</dbReference>
<comment type="subcellular location">
    <subcellularLocation>
        <location evidence="1">Membrane</location>
        <topology evidence="1">Multi-pass membrane protein</topology>
    </subcellularLocation>
</comment>